<name>A0A9N7TWE0_PLEPL</name>
<feature type="chain" id="PRO_5040247228" evidence="1">
    <location>
        <begin position="21"/>
        <end position="98"/>
    </location>
</feature>
<evidence type="ECO:0000313" key="2">
    <source>
        <dbReference type="EMBL" id="CAB1419937.1"/>
    </source>
</evidence>
<dbReference type="AlphaFoldDB" id="A0A9N7TWE0"/>
<protein>
    <submittedName>
        <fullName evidence="2">Uncharacterized protein</fullName>
    </submittedName>
</protein>
<evidence type="ECO:0000256" key="1">
    <source>
        <dbReference type="SAM" id="SignalP"/>
    </source>
</evidence>
<reference evidence="2" key="1">
    <citation type="submission" date="2020-03" db="EMBL/GenBank/DDBJ databases">
        <authorList>
            <person name="Weist P."/>
        </authorList>
    </citation>
    <scope>NUCLEOTIDE SEQUENCE</scope>
</reference>
<dbReference type="Proteomes" id="UP001153269">
    <property type="component" value="Unassembled WGS sequence"/>
</dbReference>
<accession>A0A9N7TWE0</accession>
<organism evidence="2 3">
    <name type="scientific">Pleuronectes platessa</name>
    <name type="common">European plaice</name>
    <dbReference type="NCBI Taxonomy" id="8262"/>
    <lineage>
        <taxon>Eukaryota</taxon>
        <taxon>Metazoa</taxon>
        <taxon>Chordata</taxon>
        <taxon>Craniata</taxon>
        <taxon>Vertebrata</taxon>
        <taxon>Euteleostomi</taxon>
        <taxon>Actinopterygii</taxon>
        <taxon>Neopterygii</taxon>
        <taxon>Teleostei</taxon>
        <taxon>Neoteleostei</taxon>
        <taxon>Acanthomorphata</taxon>
        <taxon>Carangaria</taxon>
        <taxon>Pleuronectiformes</taxon>
        <taxon>Pleuronectoidei</taxon>
        <taxon>Pleuronectidae</taxon>
        <taxon>Pleuronectes</taxon>
    </lineage>
</organism>
<proteinExistence type="predicted"/>
<evidence type="ECO:0000313" key="3">
    <source>
        <dbReference type="Proteomes" id="UP001153269"/>
    </source>
</evidence>
<keyword evidence="1" id="KW-0732">Signal</keyword>
<sequence>MDKLSVLLTLLCLPCLSGQALESIPSTALLKTPREALSLSCKGTGNDFMNFLKVCYKDLMSCRQLQQKKRGPNRISVNTDHVLSRCAAAAGCWTLCEV</sequence>
<keyword evidence="3" id="KW-1185">Reference proteome</keyword>
<dbReference type="EMBL" id="CADEAL010000423">
    <property type="protein sequence ID" value="CAB1419937.1"/>
    <property type="molecule type" value="Genomic_DNA"/>
</dbReference>
<comment type="caution">
    <text evidence="2">The sequence shown here is derived from an EMBL/GenBank/DDBJ whole genome shotgun (WGS) entry which is preliminary data.</text>
</comment>
<gene>
    <name evidence="2" type="ORF">PLEPLA_LOCUS7788</name>
</gene>
<feature type="signal peptide" evidence="1">
    <location>
        <begin position="1"/>
        <end position="20"/>
    </location>
</feature>